<keyword evidence="3" id="KW-0406">Ion transport</keyword>
<evidence type="ECO:0000313" key="4">
    <source>
        <dbReference type="EMBL" id="MBU3850394.1"/>
    </source>
</evidence>
<accession>A0A9E2L323</accession>
<reference evidence="4" key="1">
    <citation type="journal article" date="2021" name="PeerJ">
        <title>Extensive microbial diversity within the chicken gut microbiome revealed by metagenomics and culture.</title>
        <authorList>
            <person name="Gilroy R."/>
            <person name="Ravi A."/>
            <person name="Getino M."/>
            <person name="Pursley I."/>
            <person name="Horton D.L."/>
            <person name="Alikhan N.F."/>
            <person name="Baker D."/>
            <person name="Gharbi K."/>
            <person name="Hall N."/>
            <person name="Watson M."/>
            <person name="Adriaenssens E.M."/>
            <person name="Foster-Nyarko E."/>
            <person name="Jarju S."/>
            <person name="Secka A."/>
            <person name="Antonio M."/>
            <person name="Oren A."/>
            <person name="Chaudhuri R.R."/>
            <person name="La Ragione R."/>
            <person name="Hildebrand F."/>
            <person name="Pallen M.J."/>
        </authorList>
    </citation>
    <scope>NUCLEOTIDE SEQUENCE</scope>
    <source>
        <strain evidence="4">Gambia15-2214</strain>
    </source>
</reference>
<name>A0A9E2L323_9SPIR</name>
<sequence>MEYYVIGERELVLAFALVGVAGTAVANREEALEAFNRVTGGDGSSVTTAVTAGRPKILILTEDVTLMIEEEVLQWQMGADYPLIVEIPGLHGHVDGKKSLTDSIREAIGIHI</sequence>
<proteinExistence type="inferred from homology"/>
<comment type="similarity">
    <text evidence="1">Belongs to the V-ATPase F subunit family.</text>
</comment>
<dbReference type="AlphaFoldDB" id="A0A9E2L323"/>
<evidence type="ECO:0000313" key="5">
    <source>
        <dbReference type="Proteomes" id="UP000823914"/>
    </source>
</evidence>
<organism evidence="4 5">
    <name type="scientific">Candidatus Treponema excrementipullorum</name>
    <dbReference type="NCBI Taxonomy" id="2838768"/>
    <lineage>
        <taxon>Bacteria</taxon>
        <taxon>Pseudomonadati</taxon>
        <taxon>Spirochaetota</taxon>
        <taxon>Spirochaetia</taxon>
        <taxon>Spirochaetales</taxon>
        <taxon>Treponemataceae</taxon>
        <taxon>Treponema</taxon>
    </lineage>
</organism>
<protein>
    <submittedName>
        <fullName evidence="4">V-type ATP synthase subunit F</fullName>
    </submittedName>
</protein>
<dbReference type="Proteomes" id="UP000823914">
    <property type="component" value="Unassembled WGS sequence"/>
</dbReference>
<gene>
    <name evidence="4" type="ORF">IAA16_07505</name>
</gene>
<dbReference type="Gene3D" id="3.40.50.10580">
    <property type="entry name" value="ATPase, V1 complex, subunit F"/>
    <property type="match status" value="1"/>
</dbReference>
<keyword evidence="2" id="KW-0813">Transport</keyword>
<dbReference type="SUPFAM" id="SSF159468">
    <property type="entry name" value="AtpF-like"/>
    <property type="match status" value="1"/>
</dbReference>
<dbReference type="InterPro" id="IPR036906">
    <property type="entry name" value="ATPase_V1_fsu_sf"/>
</dbReference>
<dbReference type="Pfam" id="PF01990">
    <property type="entry name" value="ATP-synt_F"/>
    <property type="match status" value="1"/>
</dbReference>
<dbReference type="EMBL" id="JAHLFV010000177">
    <property type="protein sequence ID" value="MBU3850394.1"/>
    <property type="molecule type" value="Genomic_DNA"/>
</dbReference>
<evidence type="ECO:0000256" key="2">
    <source>
        <dbReference type="ARBA" id="ARBA00022448"/>
    </source>
</evidence>
<comment type="caution">
    <text evidence="4">The sequence shown here is derived from an EMBL/GenBank/DDBJ whole genome shotgun (WGS) entry which is preliminary data.</text>
</comment>
<reference evidence="4" key="2">
    <citation type="submission" date="2021-04" db="EMBL/GenBank/DDBJ databases">
        <authorList>
            <person name="Gilroy R."/>
        </authorList>
    </citation>
    <scope>NUCLEOTIDE SEQUENCE</scope>
    <source>
        <strain evidence="4">Gambia15-2214</strain>
    </source>
</reference>
<dbReference type="GO" id="GO:0046961">
    <property type="term" value="F:proton-transporting ATPase activity, rotational mechanism"/>
    <property type="evidence" value="ECO:0007669"/>
    <property type="project" value="InterPro"/>
</dbReference>
<evidence type="ECO:0000256" key="3">
    <source>
        <dbReference type="ARBA" id="ARBA00023065"/>
    </source>
</evidence>
<evidence type="ECO:0000256" key="1">
    <source>
        <dbReference type="ARBA" id="ARBA00010148"/>
    </source>
</evidence>
<dbReference type="InterPro" id="IPR008218">
    <property type="entry name" value="ATPase_V1-cplx_f_g_su"/>
</dbReference>